<reference evidence="2 3" key="1">
    <citation type="journal article" date="2011" name="EMBO J.">
        <title>Structural diversity of bacterial flagellar motors.</title>
        <authorList>
            <person name="Chen S."/>
            <person name="Beeby M."/>
            <person name="Murphy G.E."/>
            <person name="Leadbetter J.R."/>
            <person name="Hendrixson D.R."/>
            <person name="Briegel A."/>
            <person name="Li Z."/>
            <person name="Shi J."/>
            <person name="Tocheva E.I."/>
            <person name="Muller A."/>
            <person name="Dobro M.J."/>
            <person name="Jensen G.J."/>
        </authorList>
    </citation>
    <scope>NUCLEOTIDE SEQUENCE [LARGE SCALE GENOMIC DNA]</scope>
    <source>
        <strain evidence="2 3">ATCC 19624</strain>
    </source>
</reference>
<dbReference type="InterPro" id="IPR025870">
    <property type="entry name" value="Glyoxalase-like_dom"/>
</dbReference>
<feature type="domain" description="Glyoxalase-like" evidence="1">
    <location>
        <begin position="19"/>
        <end position="205"/>
    </location>
</feature>
<evidence type="ECO:0000313" key="3">
    <source>
        <dbReference type="Proteomes" id="UP000016368"/>
    </source>
</evidence>
<evidence type="ECO:0000313" key="2">
    <source>
        <dbReference type="EMBL" id="EGI75520.1"/>
    </source>
</evidence>
<dbReference type="AlphaFoldDB" id="F3KXF3"/>
<proteinExistence type="predicted"/>
<accession>F3KXF3</accession>
<dbReference type="RefSeq" id="WP_006299292.1">
    <property type="nucleotide sequence ID" value="NZ_AEGR01000102.1"/>
</dbReference>
<dbReference type="Gene3D" id="3.10.180.10">
    <property type="entry name" value="2,3-Dihydroxybiphenyl 1,2-Dioxygenase, domain 1"/>
    <property type="match status" value="1"/>
</dbReference>
<protein>
    <recommendedName>
        <fullName evidence="1">Glyoxalase-like domain-containing protein</fullName>
    </recommendedName>
</protein>
<dbReference type="EMBL" id="AEGR01000102">
    <property type="protein sequence ID" value="EGI75520.1"/>
    <property type="molecule type" value="Genomic_DNA"/>
</dbReference>
<dbReference type="SUPFAM" id="SSF54593">
    <property type="entry name" value="Glyoxalase/Bleomycin resistance protein/Dihydroxybiphenyl dioxygenase"/>
    <property type="match status" value="1"/>
</dbReference>
<comment type="caution">
    <text evidence="2">The sequence shown here is derived from an EMBL/GenBank/DDBJ whole genome shotgun (WGS) entry which is preliminary data.</text>
</comment>
<organism evidence="2 3">
    <name type="scientific">Hylemonella gracilis ATCC 19624</name>
    <dbReference type="NCBI Taxonomy" id="887062"/>
    <lineage>
        <taxon>Bacteria</taxon>
        <taxon>Pseudomonadati</taxon>
        <taxon>Pseudomonadota</taxon>
        <taxon>Betaproteobacteria</taxon>
        <taxon>Burkholderiales</taxon>
        <taxon>Comamonadaceae</taxon>
        <taxon>Hylemonella</taxon>
    </lineage>
</organism>
<evidence type="ECO:0000259" key="1">
    <source>
        <dbReference type="Pfam" id="PF13468"/>
    </source>
</evidence>
<keyword evidence="3" id="KW-1185">Reference proteome</keyword>
<dbReference type="Proteomes" id="UP000016368">
    <property type="component" value="Unassembled WGS sequence"/>
</dbReference>
<dbReference type="STRING" id="887062.HGR_15714"/>
<name>F3KXF3_9BURK</name>
<gene>
    <name evidence="2" type="ORF">HGR_15714</name>
</gene>
<dbReference type="eggNOG" id="COG0346">
    <property type="taxonomic scope" value="Bacteria"/>
</dbReference>
<dbReference type="Pfam" id="PF13468">
    <property type="entry name" value="Glyoxalase_3"/>
    <property type="match status" value="1"/>
</dbReference>
<dbReference type="InterPro" id="IPR029068">
    <property type="entry name" value="Glyas_Bleomycin-R_OHBP_Dase"/>
</dbReference>
<sequence length="238" mass="25299">MATGVASGIASAAALAARVDHLVIAAHSLAQGLAWCQAVLGVEPGPGGEHVLMGTHNRLLALKDGAHPVAYLEIIAINPQAPAPDRRRWFDLDDPTLQAALREAPRLVHFVAQCDDAARACAAWSAQGIERGPLLRASRQTADGLLEWQITVREDGQRLYHGALPTLIQWGETHPSASLPDRGLRLRALQATHPQAQELRAACQAIGLSPLTVDEGRPNLIAVLQTPRGAVRLESGGI</sequence>